<dbReference type="RefSeq" id="WP_044826260.1">
    <property type="nucleotide sequence ID" value="NZ_CP009687.1"/>
</dbReference>
<dbReference type="Proteomes" id="UP000035704">
    <property type="component" value="Chromosome"/>
</dbReference>
<dbReference type="InterPro" id="IPR046886">
    <property type="entry name" value="RsmE_MTase_dom"/>
</dbReference>
<dbReference type="InterPro" id="IPR006700">
    <property type="entry name" value="RsmE"/>
</dbReference>
<organism evidence="13 14">
    <name type="scientific">Clostridium aceticum</name>
    <dbReference type="NCBI Taxonomy" id="84022"/>
    <lineage>
        <taxon>Bacteria</taxon>
        <taxon>Bacillati</taxon>
        <taxon>Bacillota</taxon>
        <taxon>Clostridia</taxon>
        <taxon>Eubacteriales</taxon>
        <taxon>Clostridiaceae</taxon>
        <taxon>Clostridium</taxon>
    </lineage>
</organism>
<evidence type="ECO:0000256" key="1">
    <source>
        <dbReference type="ARBA" id="ARBA00004496"/>
    </source>
</evidence>
<dbReference type="EMBL" id="CP009687">
    <property type="protein sequence ID" value="AKL95801.1"/>
    <property type="molecule type" value="Genomic_DNA"/>
</dbReference>
<evidence type="ECO:0000256" key="9">
    <source>
        <dbReference type="ARBA" id="ARBA00022691"/>
    </source>
</evidence>
<dbReference type="GO" id="GO:0070042">
    <property type="term" value="F:rRNA (uridine-N3-)-methyltransferase activity"/>
    <property type="evidence" value="ECO:0007669"/>
    <property type="project" value="TreeGrafter"/>
</dbReference>
<dbReference type="Pfam" id="PF04452">
    <property type="entry name" value="Methyltrans_RNA"/>
    <property type="match status" value="1"/>
</dbReference>
<evidence type="ECO:0000256" key="6">
    <source>
        <dbReference type="ARBA" id="ARBA00022552"/>
    </source>
</evidence>
<keyword evidence="5 12" id="KW-0963">Cytoplasm</keyword>
<evidence type="ECO:0000256" key="12">
    <source>
        <dbReference type="PIRNR" id="PIRNR015601"/>
    </source>
</evidence>
<keyword evidence="7 12" id="KW-0489">Methyltransferase</keyword>
<dbReference type="Gene3D" id="3.40.1280.10">
    <property type="match status" value="1"/>
</dbReference>
<keyword evidence="9 12" id="KW-0949">S-adenosyl-L-methionine</keyword>
<dbReference type="InterPro" id="IPR046887">
    <property type="entry name" value="RsmE_PUA-like"/>
</dbReference>
<evidence type="ECO:0000256" key="4">
    <source>
        <dbReference type="ARBA" id="ARBA00013673"/>
    </source>
</evidence>
<evidence type="ECO:0000256" key="2">
    <source>
        <dbReference type="ARBA" id="ARBA00005528"/>
    </source>
</evidence>
<name>A0A0D8I5Y6_9CLOT</name>
<evidence type="ECO:0000256" key="3">
    <source>
        <dbReference type="ARBA" id="ARBA00012328"/>
    </source>
</evidence>
<comment type="similarity">
    <text evidence="2 12">Belongs to the RNA methyltransferase RsmE family.</text>
</comment>
<evidence type="ECO:0000256" key="11">
    <source>
        <dbReference type="ARBA" id="ARBA00047944"/>
    </source>
</evidence>
<dbReference type="PANTHER" id="PTHR30027">
    <property type="entry name" value="RIBOSOMAL RNA SMALL SUBUNIT METHYLTRANSFERASE E"/>
    <property type="match status" value="1"/>
</dbReference>
<evidence type="ECO:0000313" key="14">
    <source>
        <dbReference type="Proteomes" id="UP000035704"/>
    </source>
</evidence>
<dbReference type="NCBIfam" id="TIGR00046">
    <property type="entry name" value="RsmE family RNA methyltransferase"/>
    <property type="match status" value="1"/>
</dbReference>
<dbReference type="SUPFAM" id="SSF88697">
    <property type="entry name" value="PUA domain-like"/>
    <property type="match status" value="1"/>
</dbReference>
<dbReference type="Pfam" id="PF20260">
    <property type="entry name" value="PUA_4"/>
    <property type="match status" value="1"/>
</dbReference>
<keyword evidence="14" id="KW-1185">Reference proteome</keyword>
<dbReference type="PANTHER" id="PTHR30027:SF3">
    <property type="entry name" value="16S RRNA (URACIL(1498)-N(3))-METHYLTRANSFERASE"/>
    <property type="match status" value="1"/>
</dbReference>
<evidence type="ECO:0000256" key="8">
    <source>
        <dbReference type="ARBA" id="ARBA00022679"/>
    </source>
</evidence>
<dbReference type="OrthoDB" id="9815641at2"/>
<dbReference type="STRING" id="84022.CACET_c23550"/>
<protein>
    <recommendedName>
        <fullName evidence="4 12">Ribosomal RNA small subunit methyltransferase E</fullName>
        <ecNumber evidence="3 12">2.1.1.193</ecNumber>
    </recommendedName>
</protein>
<accession>A0A0D8I5Y6</accession>
<dbReference type="NCBIfam" id="NF008692">
    <property type="entry name" value="PRK11713.1-5"/>
    <property type="match status" value="1"/>
</dbReference>
<dbReference type="InterPro" id="IPR015947">
    <property type="entry name" value="PUA-like_sf"/>
</dbReference>
<evidence type="ECO:0000256" key="10">
    <source>
        <dbReference type="ARBA" id="ARBA00025699"/>
    </source>
</evidence>
<dbReference type="GO" id="GO:0070475">
    <property type="term" value="P:rRNA base methylation"/>
    <property type="evidence" value="ECO:0007669"/>
    <property type="project" value="TreeGrafter"/>
</dbReference>
<dbReference type="GO" id="GO:0005737">
    <property type="term" value="C:cytoplasm"/>
    <property type="evidence" value="ECO:0007669"/>
    <property type="project" value="UniProtKB-SubCell"/>
</dbReference>
<comment type="subcellular location">
    <subcellularLocation>
        <location evidence="1 12">Cytoplasm</location>
    </subcellularLocation>
</comment>
<comment type="function">
    <text evidence="10 12">Specifically methylates the N3 position of the uracil ring of uridine 1498 (m3U1498) in 16S rRNA. Acts on the fully assembled 30S ribosomal subunit.</text>
</comment>
<reference evidence="13 14" key="1">
    <citation type="submission" date="2014-10" db="EMBL/GenBank/DDBJ databases">
        <title>Genome sequence of Clostridium aceticum DSM 1496.</title>
        <authorList>
            <person name="Poehlein A."/>
            <person name="Schiel-Bengelsdorf B."/>
            <person name="Gottschalk G."/>
            <person name="Duerre P."/>
            <person name="Daniel R."/>
        </authorList>
    </citation>
    <scope>NUCLEOTIDE SEQUENCE [LARGE SCALE GENOMIC DNA]</scope>
    <source>
        <strain evidence="13 14">DSM 1496</strain>
    </source>
</reference>
<keyword evidence="8 12" id="KW-0808">Transferase</keyword>
<keyword evidence="6 12" id="KW-0698">rRNA processing</keyword>
<dbReference type="PATRIC" id="fig|84022.5.peg.2160"/>
<evidence type="ECO:0000256" key="7">
    <source>
        <dbReference type="ARBA" id="ARBA00022603"/>
    </source>
</evidence>
<sequence>MNRFFVTAADVHLPTKEITIVGEDVKHISKVLRLSTGDLLEVCDGEKYEYIGKIKNISKQEVLLSIEDQMPLKTEAPIEVILYQSIPKATKMELIIQKTTEMGIKSIVPIITNRTVVQFKDDKDKEKKVDRWQKIAIEAAKQSKRGRIPHVESPISLKEALQQAQENDLNMIAYEREVVQGIKGLLTSLDTKNIKKIGIWIGPEGGFEEGEIDLVKDKNVHSVTLGPRILRTETAGFTVLSIMMYELGDLGG</sequence>
<dbReference type="SUPFAM" id="SSF75217">
    <property type="entry name" value="alpha/beta knot"/>
    <property type="match status" value="1"/>
</dbReference>
<comment type="catalytic activity">
    <reaction evidence="11 12">
        <text>uridine(1498) in 16S rRNA + S-adenosyl-L-methionine = N(3)-methyluridine(1498) in 16S rRNA + S-adenosyl-L-homocysteine + H(+)</text>
        <dbReference type="Rhea" id="RHEA:42920"/>
        <dbReference type="Rhea" id="RHEA-COMP:10283"/>
        <dbReference type="Rhea" id="RHEA-COMP:10284"/>
        <dbReference type="ChEBI" id="CHEBI:15378"/>
        <dbReference type="ChEBI" id="CHEBI:57856"/>
        <dbReference type="ChEBI" id="CHEBI:59789"/>
        <dbReference type="ChEBI" id="CHEBI:65315"/>
        <dbReference type="ChEBI" id="CHEBI:74502"/>
        <dbReference type="EC" id="2.1.1.193"/>
    </reaction>
</comment>
<dbReference type="EC" id="2.1.1.193" evidence="3 12"/>
<dbReference type="InterPro" id="IPR029028">
    <property type="entry name" value="Alpha/beta_knot_MTases"/>
</dbReference>
<gene>
    <name evidence="13" type="primary">rsmE</name>
    <name evidence="13" type="ORF">CACET_c23550</name>
</gene>
<evidence type="ECO:0000256" key="5">
    <source>
        <dbReference type="ARBA" id="ARBA00022490"/>
    </source>
</evidence>
<dbReference type="PIRSF" id="PIRSF015601">
    <property type="entry name" value="MTase_slr0722"/>
    <property type="match status" value="1"/>
</dbReference>
<proteinExistence type="inferred from homology"/>
<evidence type="ECO:0000313" key="13">
    <source>
        <dbReference type="EMBL" id="AKL95801.1"/>
    </source>
</evidence>
<dbReference type="CDD" id="cd18084">
    <property type="entry name" value="RsmE-like"/>
    <property type="match status" value="1"/>
</dbReference>
<dbReference type="InterPro" id="IPR029026">
    <property type="entry name" value="tRNA_m1G_MTases_N"/>
</dbReference>
<dbReference type="KEGG" id="cace:CACET_c23550"/>
<dbReference type="AlphaFoldDB" id="A0A0D8I5Y6"/>